<dbReference type="InterPro" id="IPR011333">
    <property type="entry name" value="SKP1/BTB/POZ_sf"/>
</dbReference>
<protein>
    <recommendedName>
        <fullName evidence="2">BTB domain-containing protein</fullName>
    </recommendedName>
</protein>
<feature type="compositionally biased region" description="Polar residues" evidence="1">
    <location>
        <begin position="12"/>
        <end position="23"/>
    </location>
</feature>
<dbReference type="Pfam" id="PF00651">
    <property type="entry name" value="BTB"/>
    <property type="match status" value="1"/>
</dbReference>
<accession>A0A8H6RCU9</accession>
<dbReference type="Proteomes" id="UP000660729">
    <property type="component" value="Unassembled WGS sequence"/>
</dbReference>
<name>A0A8H6RCU9_9PEZI</name>
<dbReference type="OrthoDB" id="3650636at2759"/>
<dbReference type="EMBL" id="JABCIY010000214">
    <property type="protein sequence ID" value="KAF7188122.1"/>
    <property type="molecule type" value="Genomic_DNA"/>
</dbReference>
<feature type="compositionally biased region" description="Pro residues" evidence="1">
    <location>
        <begin position="1"/>
        <end position="11"/>
    </location>
</feature>
<sequence>MLSPSQAPPTIPSKSANSTSNCARKSDVGWRTSPPHTGQGDSREAAMEEIEKFTKKIEEERLILIKPANSEHTFKVSETLLCQSSDYFVKAVQGAFKEASTATLTLPGASLDTIQLFIYWLYH</sequence>
<evidence type="ECO:0000256" key="1">
    <source>
        <dbReference type="SAM" id="MobiDB-lite"/>
    </source>
</evidence>
<keyword evidence="4" id="KW-1185">Reference proteome</keyword>
<proteinExistence type="predicted"/>
<reference evidence="3" key="1">
    <citation type="submission" date="2020-04" db="EMBL/GenBank/DDBJ databases">
        <title>Draft genome resource of the tomato pathogen Pseudocercospora fuligena.</title>
        <authorList>
            <person name="Zaccaron A."/>
        </authorList>
    </citation>
    <scope>NUCLEOTIDE SEQUENCE</scope>
    <source>
        <strain evidence="3">PF001</strain>
    </source>
</reference>
<dbReference type="InterPro" id="IPR000210">
    <property type="entry name" value="BTB/POZ_dom"/>
</dbReference>
<dbReference type="AlphaFoldDB" id="A0A8H6RCU9"/>
<feature type="domain" description="BTB" evidence="2">
    <location>
        <begin position="59"/>
        <end position="123"/>
    </location>
</feature>
<evidence type="ECO:0000259" key="2">
    <source>
        <dbReference type="PROSITE" id="PS50097"/>
    </source>
</evidence>
<dbReference type="CDD" id="cd18186">
    <property type="entry name" value="BTB_POZ_ZBTB_KLHL-like"/>
    <property type="match status" value="1"/>
</dbReference>
<dbReference type="SUPFAM" id="SSF54695">
    <property type="entry name" value="POZ domain"/>
    <property type="match status" value="1"/>
</dbReference>
<evidence type="ECO:0000313" key="4">
    <source>
        <dbReference type="Proteomes" id="UP000660729"/>
    </source>
</evidence>
<dbReference type="PROSITE" id="PS50097">
    <property type="entry name" value="BTB"/>
    <property type="match status" value="1"/>
</dbReference>
<evidence type="ECO:0000313" key="3">
    <source>
        <dbReference type="EMBL" id="KAF7188122.1"/>
    </source>
</evidence>
<comment type="caution">
    <text evidence="3">The sequence shown here is derived from an EMBL/GenBank/DDBJ whole genome shotgun (WGS) entry which is preliminary data.</text>
</comment>
<gene>
    <name evidence="3" type="ORF">HII31_10544</name>
</gene>
<dbReference type="Gene3D" id="3.30.710.10">
    <property type="entry name" value="Potassium Channel Kv1.1, Chain A"/>
    <property type="match status" value="1"/>
</dbReference>
<feature type="region of interest" description="Disordered" evidence="1">
    <location>
        <begin position="1"/>
        <end position="46"/>
    </location>
</feature>
<organism evidence="3 4">
    <name type="scientific">Pseudocercospora fuligena</name>
    <dbReference type="NCBI Taxonomy" id="685502"/>
    <lineage>
        <taxon>Eukaryota</taxon>
        <taxon>Fungi</taxon>
        <taxon>Dikarya</taxon>
        <taxon>Ascomycota</taxon>
        <taxon>Pezizomycotina</taxon>
        <taxon>Dothideomycetes</taxon>
        <taxon>Dothideomycetidae</taxon>
        <taxon>Mycosphaerellales</taxon>
        <taxon>Mycosphaerellaceae</taxon>
        <taxon>Pseudocercospora</taxon>
    </lineage>
</organism>